<dbReference type="InterPro" id="IPR022043">
    <property type="entry name" value="CAF1A_DD"/>
</dbReference>
<evidence type="ECO:0000256" key="4">
    <source>
        <dbReference type="ARBA" id="ARBA00023242"/>
    </source>
</evidence>
<feature type="region of interest" description="Disordered" evidence="5">
    <location>
        <begin position="1"/>
        <end position="227"/>
    </location>
</feature>
<name>A0A3N4LDW7_9PEZI</name>
<accession>A0A3N4LDW7</accession>
<dbReference type="InParanoid" id="A0A3N4LDW7"/>
<feature type="compositionally biased region" description="Polar residues" evidence="5">
    <location>
        <begin position="190"/>
        <end position="205"/>
    </location>
</feature>
<dbReference type="Pfam" id="PF12253">
    <property type="entry name" value="CAF1A_dimeriz"/>
    <property type="match status" value="1"/>
</dbReference>
<dbReference type="InterPro" id="IPR048800">
    <property type="entry name" value="Cac1-like_C"/>
</dbReference>
<keyword evidence="2" id="KW-0227">DNA damage</keyword>
<comment type="subcellular location">
    <subcellularLocation>
        <location evidence="1">Nucleus</location>
    </subcellularLocation>
</comment>
<dbReference type="GO" id="GO:0006334">
    <property type="term" value="P:nucleosome assembly"/>
    <property type="evidence" value="ECO:0007669"/>
    <property type="project" value="TreeGrafter"/>
</dbReference>
<dbReference type="AlphaFoldDB" id="A0A3N4LDW7"/>
<keyword evidence="9" id="KW-1185">Reference proteome</keyword>
<evidence type="ECO:0000259" key="6">
    <source>
        <dbReference type="Pfam" id="PF12253"/>
    </source>
</evidence>
<dbReference type="OrthoDB" id="79480at2759"/>
<evidence type="ECO:0000256" key="1">
    <source>
        <dbReference type="ARBA" id="ARBA00004123"/>
    </source>
</evidence>
<keyword evidence="4" id="KW-0539">Nucleus</keyword>
<dbReference type="EMBL" id="ML121582">
    <property type="protein sequence ID" value="RPB19898.1"/>
    <property type="molecule type" value="Genomic_DNA"/>
</dbReference>
<keyword evidence="3" id="KW-0234">DNA repair</keyword>
<feature type="compositionally biased region" description="Acidic residues" evidence="5">
    <location>
        <begin position="429"/>
        <end position="446"/>
    </location>
</feature>
<feature type="compositionally biased region" description="Low complexity" evidence="5">
    <location>
        <begin position="1"/>
        <end position="10"/>
    </location>
</feature>
<feature type="compositionally biased region" description="Pro residues" evidence="5">
    <location>
        <begin position="11"/>
        <end position="22"/>
    </location>
</feature>
<evidence type="ECO:0000256" key="2">
    <source>
        <dbReference type="ARBA" id="ARBA00022763"/>
    </source>
</evidence>
<dbReference type="STRING" id="1051890.A0A3N4LDW7"/>
<proteinExistence type="predicted"/>
<feature type="domain" description="Chromatin assembly factor 1 subunit A dimerization" evidence="6">
    <location>
        <begin position="361"/>
        <end position="440"/>
    </location>
</feature>
<dbReference type="Pfam" id="PF21796">
    <property type="entry name" value="Cac1_C"/>
    <property type="match status" value="1"/>
</dbReference>
<organism evidence="8 9">
    <name type="scientific">Terfezia boudieri ATCC MYA-4762</name>
    <dbReference type="NCBI Taxonomy" id="1051890"/>
    <lineage>
        <taxon>Eukaryota</taxon>
        <taxon>Fungi</taxon>
        <taxon>Dikarya</taxon>
        <taxon>Ascomycota</taxon>
        <taxon>Pezizomycotina</taxon>
        <taxon>Pezizomycetes</taxon>
        <taxon>Pezizales</taxon>
        <taxon>Pezizaceae</taxon>
        <taxon>Terfezia</taxon>
    </lineage>
</organism>
<protein>
    <recommendedName>
        <fullName evidence="10">Chromatin assembly factor 1 subunit A</fullName>
    </recommendedName>
</protein>
<evidence type="ECO:0000313" key="9">
    <source>
        <dbReference type="Proteomes" id="UP000267821"/>
    </source>
</evidence>
<feature type="region of interest" description="Disordered" evidence="5">
    <location>
        <begin position="415"/>
        <end position="446"/>
    </location>
</feature>
<dbReference type="FunCoup" id="A0A3N4LDW7">
    <property type="interactions" value="97"/>
</dbReference>
<dbReference type="PANTHER" id="PTHR15272">
    <property type="entry name" value="CHROMATIN ASSEMBLY FACTOR 1 SUBUNIT A CAF-1 SUBUNIT A"/>
    <property type="match status" value="1"/>
</dbReference>
<evidence type="ECO:0000256" key="3">
    <source>
        <dbReference type="ARBA" id="ARBA00023204"/>
    </source>
</evidence>
<evidence type="ECO:0000256" key="5">
    <source>
        <dbReference type="SAM" id="MobiDB-lite"/>
    </source>
</evidence>
<dbReference type="GO" id="GO:0006281">
    <property type="term" value="P:DNA repair"/>
    <property type="evidence" value="ECO:0007669"/>
    <property type="project" value="UniProtKB-KW"/>
</dbReference>
<feature type="domain" description="Chromatin assembly factor 1 subunit Cac1-like C-terminal" evidence="7">
    <location>
        <begin position="569"/>
        <end position="624"/>
    </location>
</feature>
<feature type="compositionally biased region" description="Basic and acidic residues" evidence="5">
    <location>
        <begin position="86"/>
        <end position="175"/>
    </location>
</feature>
<feature type="compositionally biased region" description="Basic and acidic residues" evidence="5">
    <location>
        <begin position="206"/>
        <end position="216"/>
    </location>
</feature>
<evidence type="ECO:0000259" key="7">
    <source>
        <dbReference type="Pfam" id="PF21796"/>
    </source>
</evidence>
<gene>
    <name evidence="8" type="ORF">L211DRAFT_589247</name>
</gene>
<dbReference type="GO" id="GO:0033186">
    <property type="term" value="C:CAF-1 complex"/>
    <property type="evidence" value="ECO:0007669"/>
    <property type="project" value="TreeGrafter"/>
</dbReference>
<dbReference type="GO" id="GO:0005634">
    <property type="term" value="C:nucleus"/>
    <property type="evidence" value="ECO:0007669"/>
    <property type="project" value="UniProtKB-SubCell"/>
</dbReference>
<dbReference type="PANTHER" id="PTHR15272:SF0">
    <property type="entry name" value="CHROMATIN ASSEMBLY FACTOR 1 SUBUNIT A"/>
    <property type="match status" value="1"/>
</dbReference>
<reference evidence="8 9" key="1">
    <citation type="journal article" date="2018" name="Nat. Ecol. Evol.">
        <title>Pezizomycetes genomes reveal the molecular basis of ectomycorrhizal truffle lifestyle.</title>
        <authorList>
            <person name="Murat C."/>
            <person name="Payen T."/>
            <person name="Noel B."/>
            <person name="Kuo A."/>
            <person name="Morin E."/>
            <person name="Chen J."/>
            <person name="Kohler A."/>
            <person name="Krizsan K."/>
            <person name="Balestrini R."/>
            <person name="Da Silva C."/>
            <person name="Montanini B."/>
            <person name="Hainaut M."/>
            <person name="Levati E."/>
            <person name="Barry K.W."/>
            <person name="Belfiori B."/>
            <person name="Cichocki N."/>
            <person name="Clum A."/>
            <person name="Dockter R.B."/>
            <person name="Fauchery L."/>
            <person name="Guy J."/>
            <person name="Iotti M."/>
            <person name="Le Tacon F."/>
            <person name="Lindquist E.A."/>
            <person name="Lipzen A."/>
            <person name="Malagnac F."/>
            <person name="Mello A."/>
            <person name="Molinier V."/>
            <person name="Miyauchi S."/>
            <person name="Poulain J."/>
            <person name="Riccioni C."/>
            <person name="Rubini A."/>
            <person name="Sitrit Y."/>
            <person name="Splivallo R."/>
            <person name="Traeger S."/>
            <person name="Wang M."/>
            <person name="Zifcakova L."/>
            <person name="Wipf D."/>
            <person name="Zambonelli A."/>
            <person name="Paolocci F."/>
            <person name="Nowrousian M."/>
            <person name="Ottonello S."/>
            <person name="Baldrian P."/>
            <person name="Spatafora J.W."/>
            <person name="Henrissat B."/>
            <person name="Nagy L.G."/>
            <person name="Aury J.M."/>
            <person name="Wincker P."/>
            <person name="Grigoriev I.V."/>
            <person name="Bonfante P."/>
            <person name="Martin F.M."/>
        </authorList>
    </citation>
    <scope>NUCLEOTIDE SEQUENCE [LARGE SCALE GENOMIC DNA]</scope>
    <source>
        <strain evidence="8 9">ATCC MYA-4762</strain>
    </source>
</reference>
<evidence type="ECO:0008006" key="10">
    <source>
        <dbReference type="Google" id="ProtNLM"/>
    </source>
</evidence>
<evidence type="ECO:0000313" key="8">
    <source>
        <dbReference type="EMBL" id="RPB19898.1"/>
    </source>
</evidence>
<dbReference type="Proteomes" id="UP000267821">
    <property type="component" value="Unassembled WGS sequence"/>
</dbReference>
<sequence length="628" mass="70413">MPSSSSLFRPPSAPRSSPPPVSPQASQERQATRKRCITDETEDIPQDQGVSNPLGSNGELKAQAAGNDIAPGGKQNGNPNKKRKLTLAEKEEKEREKARKEQERAEKEKEKADKKAVLEEKKKSVEDAKKKKDEEKRKKDEEKAEAQRKKDEEKRKRDEEKARKDEEKAKKERAQTRLSAFFAKPKGESSLPSSSKIQPITATSDKSLENDGRDPVDPPNATNPSDYERYFQPFFVKQHVTVAPQSSFVRDAGCRRFIQMKLDEVLTIAAKPTVNSVDLDHSITENMVSPTRSITSDEIADLLHIPHHKRVRRENPLRYTVKQLLELMNTSEAEINPSSPKPAQRKSPNYYLALLNALPRKHLHFAEDVRPPYSGTFTRVPPINSGLRKGRNPFERSLPNVNYDYDSEAEWIAPDEEEEDGEDLHSELGDEEEDEDAEDEEEMDEFLDDEDDAVKRRAGALCPLLPSSSGLCWEDDQGRNEKKGFQEMRLGVLIEGVSGPIDPFSNHYWLPPLKATNSTSAASSSVGNPIFSTFLSSTLPTATTSLPHRPAAQIITPQTPKKMIPAEDLEAFKKAVDGSDMTKAGLVELLKKQFPKASKDAIRETLGKVAVRIGGKEADKRWVLRDHD</sequence>